<accession>D1AG66</accession>
<dbReference type="STRING" id="526218.Sterm_3858"/>
<keyword evidence="3" id="KW-1185">Reference proteome</keyword>
<keyword evidence="1" id="KW-1133">Transmembrane helix</keyword>
<name>D1AG66_SEBTE</name>
<evidence type="ECO:0000313" key="3">
    <source>
        <dbReference type="Proteomes" id="UP000000845"/>
    </source>
</evidence>
<feature type="transmembrane region" description="Helical" evidence="1">
    <location>
        <begin position="125"/>
        <end position="144"/>
    </location>
</feature>
<dbReference type="HOGENOM" id="CLU_1776131_0_0_0"/>
<gene>
    <name evidence="2" type="ordered locus">Sterm_3858</name>
</gene>
<reference evidence="3" key="1">
    <citation type="submission" date="2009-09" db="EMBL/GenBank/DDBJ databases">
        <title>The complete chromosome of Sebaldella termitidis ATCC 33386.</title>
        <authorList>
            <consortium name="US DOE Joint Genome Institute (JGI-PGF)"/>
            <person name="Lucas S."/>
            <person name="Copeland A."/>
            <person name="Lapidus A."/>
            <person name="Glavina del Rio T."/>
            <person name="Dalin E."/>
            <person name="Tice H."/>
            <person name="Bruce D."/>
            <person name="Goodwin L."/>
            <person name="Pitluck S."/>
            <person name="Kyrpides N."/>
            <person name="Mavromatis K."/>
            <person name="Ivanova N."/>
            <person name="Mikhailova N."/>
            <person name="Sims D."/>
            <person name="Meincke L."/>
            <person name="Brettin T."/>
            <person name="Detter J.C."/>
            <person name="Han C."/>
            <person name="Larimer F."/>
            <person name="Land M."/>
            <person name="Hauser L."/>
            <person name="Markowitz V."/>
            <person name="Cheng J.F."/>
            <person name="Hugenholtz P."/>
            <person name="Woyke T."/>
            <person name="Wu D."/>
            <person name="Eisen J.A."/>
        </authorList>
    </citation>
    <scope>NUCLEOTIDE SEQUENCE [LARGE SCALE GENOMIC DNA]</scope>
    <source>
        <strain evidence="3">ATCC 33386 / NCTC 11300</strain>
    </source>
</reference>
<keyword evidence="1" id="KW-0812">Transmembrane</keyword>
<feature type="transmembrane region" description="Helical" evidence="1">
    <location>
        <begin position="38"/>
        <end position="65"/>
    </location>
</feature>
<dbReference type="AlphaFoldDB" id="D1AG66"/>
<evidence type="ECO:0000256" key="1">
    <source>
        <dbReference type="SAM" id="Phobius"/>
    </source>
</evidence>
<reference evidence="2 3" key="2">
    <citation type="journal article" date="2010" name="Stand. Genomic Sci.">
        <title>Complete genome sequence of Sebaldella termitidis type strain (NCTC 11300).</title>
        <authorList>
            <person name="Harmon-Smith M."/>
            <person name="Celia L."/>
            <person name="Chertkov O."/>
            <person name="Lapidus A."/>
            <person name="Copeland A."/>
            <person name="Glavina Del Rio T."/>
            <person name="Nolan M."/>
            <person name="Lucas S."/>
            <person name="Tice H."/>
            <person name="Cheng J.F."/>
            <person name="Han C."/>
            <person name="Detter J.C."/>
            <person name="Bruce D."/>
            <person name="Goodwin L."/>
            <person name="Pitluck S."/>
            <person name="Pati A."/>
            <person name="Liolios K."/>
            <person name="Ivanova N."/>
            <person name="Mavromatis K."/>
            <person name="Mikhailova N."/>
            <person name="Chen A."/>
            <person name="Palaniappan K."/>
            <person name="Land M."/>
            <person name="Hauser L."/>
            <person name="Chang Y.J."/>
            <person name="Jeffries C.D."/>
            <person name="Brettin T."/>
            <person name="Goker M."/>
            <person name="Beck B."/>
            <person name="Bristow J."/>
            <person name="Eisen J.A."/>
            <person name="Markowitz V."/>
            <person name="Hugenholtz P."/>
            <person name="Kyrpides N.C."/>
            <person name="Klenk H.P."/>
            <person name="Chen F."/>
        </authorList>
    </citation>
    <scope>NUCLEOTIDE SEQUENCE [LARGE SCALE GENOMIC DNA]</scope>
    <source>
        <strain evidence="3">ATCC 33386 / NCTC 11300</strain>
    </source>
</reference>
<dbReference type="KEGG" id="str:Sterm_3858"/>
<sequence>MDIKKLEKITSMFFIIGIYLILMSIFSENFNWLIFKSYFIATLFWGFLFIQILGSLLIFCLLLLFFKKEIFQTFKKIEVEQIILFLCVSMLFLPFNSVYKIIILYSVYPLLEILKFFIKRKNSISTVIILLNIIISIFLLFTIYTF</sequence>
<dbReference type="EMBL" id="CP001739">
    <property type="protein sequence ID" value="ACZ10692.1"/>
    <property type="molecule type" value="Genomic_DNA"/>
</dbReference>
<keyword evidence="1" id="KW-0472">Membrane</keyword>
<protein>
    <submittedName>
        <fullName evidence="2">Uncharacterized protein</fullName>
    </submittedName>
</protein>
<organism evidence="2 3">
    <name type="scientific">Sebaldella termitidis (strain ATCC 33386 / NCTC 11300)</name>
    <dbReference type="NCBI Taxonomy" id="526218"/>
    <lineage>
        <taxon>Bacteria</taxon>
        <taxon>Fusobacteriati</taxon>
        <taxon>Fusobacteriota</taxon>
        <taxon>Fusobacteriia</taxon>
        <taxon>Fusobacteriales</taxon>
        <taxon>Leptotrichiaceae</taxon>
        <taxon>Sebaldella</taxon>
    </lineage>
</organism>
<proteinExistence type="predicted"/>
<evidence type="ECO:0000313" key="2">
    <source>
        <dbReference type="EMBL" id="ACZ10692.1"/>
    </source>
</evidence>
<feature type="transmembrane region" description="Helical" evidence="1">
    <location>
        <begin position="12"/>
        <end position="32"/>
    </location>
</feature>
<dbReference type="Proteomes" id="UP000000845">
    <property type="component" value="Chromosome"/>
</dbReference>